<dbReference type="Pfam" id="PF08030">
    <property type="entry name" value="NAD_binding_6"/>
    <property type="match status" value="1"/>
</dbReference>
<dbReference type="CDD" id="cd06186">
    <property type="entry name" value="NOX_Duox_like_FAD_NADP"/>
    <property type="match status" value="1"/>
</dbReference>
<evidence type="ECO:0000256" key="2">
    <source>
        <dbReference type="ARBA" id="ARBA00023002"/>
    </source>
</evidence>
<evidence type="ECO:0000256" key="1">
    <source>
        <dbReference type="ARBA" id="ARBA00022448"/>
    </source>
</evidence>
<dbReference type="GO" id="GO:0000293">
    <property type="term" value="F:ferric-chelate reductase activity"/>
    <property type="evidence" value="ECO:0007669"/>
    <property type="project" value="TreeGrafter"/>
</dbReference>
<evidence type="ECO:0000256" key="3">
    <source>
        <dbReference type="SAM" id="MobiDB-lite"/>
    </source>
</evidence>
<dbReference type="GO" id="GO:0005886">
    <property type="term" value="C:plasma membrane"/>
    <property type="evidence" value="ECO:0007669"/>
    <property type="project" value="TreeGrafter"/>
</dbReference>
<dbReference type="GO" id="GO:0006826">
    <property type="term" value="P:iron ion transport"/>
    <property type="evidence" value="ECO:0007669"/>
    <property type="project" value="TreeGrafter"/>
</dbReference>
<feature type="domain" description="Ferric reductase NAD binding" evidence="4">
    <location>
        <begin position="46"/>
        <end position="214"/>
    </location>
</feature>
<dbReference type="EMBL" id="QGML01000224">
    <property type="protein sequence ID" value="TVY92905.1"/>
    <property type="molecule type" value="Genomic_DNA"/>
</dbReference>
<keyword evidence="5" id="KW-0472">Membrane</keyword>
<dbReference type="Gene3D" id="3.40.50.80">
    <property type="entry name" value="Nucleotide-binding domain of ferredoxin-NADP reductase (FNR) module"/>
    <property type="match status" value="1"/>
</dbReference>
<reference evidence="5 6" key="1">
    <citation type="submission" date="2018-05" db="EMBL/GenBank/DDBJ databases">
        <title>Genome sequencing and assembly of the regulated plant pathogen Lachnellula willkommii and related sister species for the development of diagnostic species identification markers.</title>
        <authorList>
            <person name="Giroux E."/>
            <person name="Bilodeau G."/>
        </authorList>
    </citation>
    <scope>NUCLEOTIDE SEQUENCE [LARGE SCALE GENOMIC DNA]</scope>
    <source>
        <strain evidence="5 6">CBS 172.35</strain>
    </source>
</reference>
<evidence type="ECO:0000259" key="4">
    <source>
        <dbReference type="Pfam" id="PF08030"/>
    </source>
</evidence>
<proteinExistence type="predicted"/>
<dbReference type="InterPro" id="IPR039261">
    <property type="entry name" value="FNR_nucleotide-bd"/>
</dbReference>
<keyword evidence="1" id="KW-0813">Transport</keyword>
<dbReference type="InterPro" id="IPR051410">
    <property type="entry name" value="Ferric/Cupric_Reductase"/>
</dbReference>
<feature type="compositionally biased region" description="Polar residues" evidence="3">
    <location>
        <begin position="156"/>
        <end position="168"/>
    </location>
</feature>
<keyword evidence="6" id="KW-1185">Reference proteome</keyword>
<evidence type="ECO:0000313" key="5">
    <source>
        <dbReference type="EMBL" id="TVY92905.1"/>
    </source>
</evidence>
<sequence>MEFYVKPAGGFTARMMKLAGTGKRIPVSIDGPYGDSLTAQKLGEKDTVVLIAGGSGAGYLLPLLETLVRKSERGGNDVKVVIAVRHKQSVDWLLNAMEGILSLQKESSAKISVELQITDDPPLPTPERAIPNSASSSADVIQPTPRPSDPEKKATSTETSAYPASSQKGLAVIEGRGRPDLKALIKASAAGGRSVGIAACGPASMMLDVRNACAEAQRGIIAGE</sequence>
<comment type="caution">
    <text evidence="5">The sequence shown here is derived from an EMBL/GenBank/DDBJ whole genome shotgun (WGS) entry which is preliminary data.</text>
</comment>
<evidence type="ECO:0000313" key="6">
    <source>
        <dbReference type="Proteomes" id="UP000315522"/>
    </source>
</evidence>
<protein>
    <submittedName>
        <fullName evidence="5">Ferric reductase transmembrane component</fullName>
    </submittedName>
</protein>
<feature type="non-terminal residue" evidence="5">
    <location>
        <position position="224"/>
    </location>
</feature>
<feature type="region of interest" description="Disordered" evidence="3">
    <location>
        <begin position="116"/>
        <end position="168"/>
    </location>
</feature>
<accession>A0A559MIY2</accession>
<dbReference type="GO" id="GO:0006879">
    <property type="term" value="P:intracellular iron ion homeostasis"/>
    <property type="evidence" value="ECO:0007669"/>
    <property type="project" value="TreeGrafter"/>
</dbReference>
<dbReference type="PANTHER" id="PTHR32361:SF9">
    <property type="entry name" value="FERRIC REDUCTASE TRANSMEMBRANE COMPONENT 3-RELATED"/>
    <property type="match status" value="1"/>
</dbReference>
<dbReference type="GO" id="GO:0015677">
    <property type="term" value="P:copper ion import"/>
    <property type="evidence" value="ECO:0007669"/>
    <property type="project" value="TreeGrafter"/>
</dbReference>
<gene>
    <name evidence="5" type="primary">FRE4</name>
    <name evidence="5" type="ORF">LAWI1_G004285</name>
</gene>
<organism evidence="5 6">
    <name type="scientific">Lachnellula willkommii</name>
    <dbReference type="NCBI Taxonomy" id="215461"/>
    <lineage>
        <taxon>Eukaryota</taxon>
        <taxon>Fungi</taxon>
        <taxon>Dikarya</taxon>
        <taxon>Ascomycota</taxon>
        <taxon>Pezizomycotina</taxon>
        <taxon>Leotiomycetes</taxon>
        <taxon>Helotiales</taxon>
        <taxon>Lachnaceae</taxon>
        <taxon>Lachnellula</taxon>
    </lineage>
</organism>
<name>A0A559MIY2_9HELO</name>
<dbReference type="SUPFAM" id="SSF52343">
    <property type="entry name" value="Ferredoxin reductase-like, C-terminal NADP-linked domain"/>
    <property type="match status" value="1"/>
</dbReference>
<keyword evidence="2" id="KW-0560">Oxidoreductase</keyword>
<dbReference type="PANTHER" id="PTHR32361">
    <property type="entry name" value="FERRIC/CUPRIC REDUCTASE TRANSMEMBRANE COMPONENT"/>
    <property type="match status" value="1"/>
</dbReference>
<dbReference type="AlphaFoldDB" id="A0A559MIY2"/>
<dbReference type="Proteomes" id="UP000315522">
    <property type="component" value="Unassembled WGS sequence"/>
</dbReference>
<keyword evidence="5" id="KW-0812">Transmembrane</keyword>
<dbReference type="InterPro" id="IPR013121">
    <property type="entry name" value="Fe_red_NAD-bd_6"/>
</dbReference>